<evidence type="ECO:0000256" key="1">
    <source>
        <dbReference type="ARBA" id="ARBA00022475"/>
    </source>
</evidence>
<accession>A0A372LMF0</accession>
<evidence type="ECO:0000256" key="3">
    <source>
        <dbReference type="ARBA" id="ARBA00022676"/>
    </source>
</evidence>
<protein>
    <recommendedName>
        <fullName evidence="8">4-alpha-L-fucosyltransferase</fullName>
    </recommendedName>
</protein>
<keyword evidence="1" id="KW-1003">Cell membrane</keyword>
<evidence type="ECO:0008006" key="8">
    <source>
        <dbReference type="Google" id="ProtNLM"/>
    </source>
</evidence>
<proteinExistence type="predicted"/>
<keyword evidence="2" id="KW-0997">Cell inner membrane</keyword>
<dbReference type="InterPro" id="IPR009993">
    <property type="entry name" value="WecF"/>
</dbReference>
<comment type="caution">
    <text evidence="6">The sequence shown here is derived from an EMBL/GenBank/DDBJ whole genome shotgun (WGS) entry which is preliminary data.</text>
</comment>
<evidence type="ECO:0000256" key="2">
    <source>
        <dbReference type="ARBA" id="ARBA00022519"/>
    </source>
</evidence>
<dbReference type="OrthoDB" id="1083028at2"/>
<dbReference type="GO" id="GO:0009246">
    <property type="term" value="P:enterobacterial common antigen biosynthetic process"/>
    <property type="evidence" value="ECO:0007669"/>
    <property type="project" value="InterPro"/>
</dbReference>
<reference evidence="6 7" key="1">
    <citation type="submission" date="2018-08" db="EMBL/GenBank/DDBJ databases">
        <title>Bacillus chawlae sp. nov., Bacillus glennii sp. nov., and Bacillus saganii sp. nov. Isolated from the Vehicle Assembly Building at Kennedy Space Center where the Viking Spacecraft were Assembled.</title>
        <authorList>
            <person name="Seuylemezian A."/>
            <person name="Vaishampayan P."/>
        </authorList>
    </citation>
    <scope>NUCLEOTIDE SEQUENCE [LARGE SCALE GENOMIC DNA]</scope>
    <source>
        <strain evidence="6 7">V47-23a</strain>
    </source>
</reference>
<keyword evidence="3" id="KW-0328">Glycosyltransferase</keyword>
<organism evidence="6 7">
    <name type="scientific">Peribacillus saganii</name>
    <dbReference type="NCBI Taxonomy" id="2303992"/>
    <lineage>
        <taxon>Bacteria</taxon>
        <taxon>Bacillati</taxon>
        <taxon>Bacillota</taxon>
        <taxon>Bacilli</taxon>
        <taxon>Bacillales</taxon>
        <taxon>Bacillaceae</taxon>
        <taxon>Peribacillus</taxon>
    </lineage>
</organism>
<dbReference type="EMBL" id="QVTE01000046">
    <property type="protein sequence ID" value="RFU67128.1"/>
    <property type="molecule type" value="Genomic_DNA"/>
</dbReference>
<evidence type="ECO:0000256" key="4">
    <source>
        <dbReference type="ARBA" id="ARBA00022679"/>
    </source>
</evidence>
<sequence>MKYLHVFSIDENEKFSNSFMEFINKKFDSSDHYFLLTNGKDCEITTLSQTNAKILPYNIKSIRVLTDYIYKSKKVFFHGLSNNKYIDATLFFQPWILKKCNWCIWGGDLYLYESRDQNFTSIIREIPRSYVIKNIGGLITHIRGDYELAKKWYGAKGKYYYSFMYMSNLFKEYNLIEKKDDSKIYIQIGNSGLDTNNHIEIFHKLKKYKDEAIEIICPLSYAYESNPSYREEVIRVGEEIFGGKFKPLMKFMPFNEYINLLSKVDIAIFNHKRQQAVGNITTLLGLGKKVYIRSDITTWGFCKEHGLKVFSSNNDFEELFEKMDESIKKKNIENIKSKFSEEKLIEDLNKIFS</sequence>
<evidence type="ECO:0000313" key="6">
    <source>
        <dbReference type="EMBL" id="RFU67128.1"/>
    </source>
</evidence>
<gene>
    <name evidence="6" type="ORF">D0469_16055</name>
</gene>
<keyword evidence="5" id="KW-0472">Membrane</keyword>
<dbReference type="Proteomes" id="UP000264541">
    <property type="component" value="Unassembled WGS sequence"/>
</dbReference>
<name>A0A372LMF0_9BACI</name>
<keyword evidence="7" id="KW-1185">Reference proteome</keyword>
<dbReference type="AlphaFoldDB" id="A0A372LMF0"/>
<keyword evidence="4" id="KW-0808">Transferase</keyword>
<dbReference type="GO" id="GO:0008417">
    <property type="term" value="F:fucosyltransferase activity"/>
    <property type="evidence" value="ECO:0007669"/>
    <property type="project" value="InterPro"/>
</dbReference>
<evidence type="ECO:0000256" key="5">
    <source>
        <dbReference type="ARBA" id="ARBA00023136"/>
    </source>
</evidence>
<dbReference type="RefSeq" id="WP_117327735.1">
    <property type="nucleotide sequence ID" value="NZ_QVTE01000046.1"/>
</dbReference>
<evidence type="ECO:0000313" key="7">
    <source>
        <dbReference type="Proteomes" id="UP000264541"/>
    </source>
</evidence>
<dbReference type="Pfam" id="PF07429">
    <property type="entry name" value="Glyco_transf_56"/>
    <property type="match status" value="1"/>
</dbReference>